<dbReference type="STRING" id="1631249.BQ8794_70530"/>
<sequence length="55" mass="6421">MQLQISPNVAHCHRTAEIRSVVQQPFMSAGIKVNELRMIRFGRHKWPNAWARQPP</sequence>
<dbReference type="AlphaFoldDB" id="A0A1R3VI50"/>
<protein>
    <submittedName>
        <fullName evidence="1">Uncharacterized protein</fullName>
    </submittedName>
</protein>
<dbReference type="Proteomes" id="UP000188388">
    <property type="component" value="Unassembled WGS sequence"/>
</dbReference>
<gene>
    <name evidence="1" type="ORF">BQ8794_70530</name>
</gene>
<proteinExistence type="predicted"/>
<keyword evidence="2" id="KW-1185">Reference proteome</keyword>
<accession>A0A1R3VI50</accession>
<organism evidence="1 2">
    <name type="scientific">Mesorhizobium prunaredense</name>
    <dbReference type="NCBI Taxonomy" id="1631249"/>
    <lineage>
        <taxon>Bacteria</taxon>
        <taxon>Pseudomonadati</taxon>
        <taxon>Pseudomonadota</taxon>
        <taxon>Alphaproteobacteria</taxon>
        <taxon>Hyphomicrobiales</taxon>
        <taxon>Phyllobacteriaceae</taxon>
        <taxon>Mesorhizobium</taxon>
    </lineage>
</organism>
<name>A0A1R3VI50_9HYPH</name>
<evidence type="ECO:0000313" key="2">
    <source>
        <dbReference type="Proteomes" id="UP000188388"/>
    </source>
</evidence>
<reference evidence="2" key="1">
    <citation type="submission" date="2017-01" db="EMBL/GenBank/DDBJ databases">
        <authorList>
            <person name="Brunel B."/>
        </authorList>
    </citation>
    <scope>NUCLEOTIDE SEQUENCE [LARGE SCALE GENOMIC DNA]</scope>
</reference>
<dbReference type="EMBL" id="FTPD01000067">
    <property type="protein sequence ID" value="SIT59600.1"/>
    <property type="molecule type" value="Genomic_DNA"/>
</dbReference>
<evidence type="ECO:0000313" key="1">
    <source>
        <dbReference type="EMBL" id="SIT59600.1"/>
    </source>
</evidence>